<dbReference type="PRINTS" id="PR00420">
    <property type="entry name" value="RNGMNOXGNASE"/>
</dbReference>
<keyword evidence="3" id="KW-0274">FAD</keyword>
<dbReference type="Pfam" id="PF01494">
    <property type="entry name" value="FAD_binding_3"/>
    <property type="match status" value="1"/>
</dbReference>
<keyword evidence="4" id="KW-0560">Oxidoreductase</keyword>
<evidence type="ECO:0000313" key="6">
    <source>
        <dbReference type="EMBL" id="KAL2831203.1"/>
    </source>
</evidence>
<comment type="caution">
    <text evidence="6">The sequence shown here is derived from an EMBL/GenBank/DDBJ whole genome shotgun (WGS) entry which is preliminary data.</text>
</comment>
<dbReference type="Gene3D" id="3.50.50.60">
    <property type="entry name" value="FAD/NAD(P)-binding domain"/>
    <property type="match status" value="2"/>
</dbReference>
<evidence type="ECO:0000256" key="1">
    <source>
        <dbReference type="ARBA" id="ARBA00007992"/>
    </source>
</evidence>
<name>A0ABR4ITW1_9EURO</name>
<evidence type="ECO:0000313" key="7">
    <source>
        <dbReference type="Proteomes" id="UP001610335"/>
    </source>
</evidence>
<evidence type="ECO:0000259" key="5">
    <source>
        <dbReference type="Pfam" id="PF01494"/>
    </source>
</evidence>
<dbReference type="InterPro" id="IPR002938">
    <property type="entry name" value="FAD-bd"/>
</dbReference>
<evidence type="ECO:0000256" key="4">
    <source>
        <dbReference type="ARBA" id="ARBA00023002"/>
    </source>
</evidence>
<reference evidence="6 7" key="1">
    <citation type="submission" date="2024-07" db="EMBL/GenBank/DDBJ databases">
        <title>Section-level genome sequencing and comparative genomics of Aspergillus sections Usti and Cavernicolus.</title>
        <authorList>
            <consortium name="Lawrence Berkeley National Laboratory"/>
            <person name="Nybo J.L."/>
            <person name="Vesth T.C."/>
            <person name="Theobald S."/>
            <person name="Frisvad J.C."/>
            <person name="Larsen T.O."/>
            <person name="Kjaerboelling I."/>
            <person name="Rothschild-Mancinelli K."/>
            <person name="Lyhne E.K."/>
            <person name="Kogle M.E."/>
            <person name="Barry K."/>
            <person name="Clum A."/>
            <person name="Na H."/>
            <person name="Ledsgaard L."/>
            <person name="Lin J."/>
            <person name="Lipzen A."/>
            <person name="Kuo A."/>
            <person name="Riley R."/>
            <person name="Mondo S."/>
            <person name="LaButti K."/>
            <person name="Haridas S."/>
            <person name="Pangalinan J."/>
            <person name="Salamov A.A."/>
            <person name="Simmons B.A."/>
            <person name="Magnuson J.K."/>
            <person name="Chen J."/>
            <person name="Drula E."/>
            <person name="Henrissat B."/>
            <person name="Wiebenga A."/>
            <person name="Lubbers R.J."/>
            <person name="Gomes A.C."/>
            <person name="Makela M.R."/>
            <person name="Stajich J."/>
            <person name="Grigoriev I.V."/>
            <person name="Mortensen U.H."/>
            <person name="De vries R.P."/>
            <person name="Baker S.E."/>
            <person name="Andersen M.R."/>
        </authorList>
    </citation>
    <scope>NUCLEOTIDE SEQUENCE [LARGE SCALE GENOMIC DNA]</scope>
    <source>
        <strain evidence="6 7">CBS 600.67</strain>
    </source>
</reference>
<proteinExistence type="inferred from homology"/>
<sequence>MYSEVDTPWISASPAWLHSGLTLAHCLRRAGIRYVVLEKRAEIAPQEGASVGIMPNGARILEQLGLYSAVEGLVEPLQVGHYLFPDGFSFSSPFSRILYERRDLLEILYSSLPFKDDVKVNKAVVRIEQSSETQPAIVHTSDGSSYKGDLIVGADGVHSRVRAEMWRLADTLQPGSISDTEMNGMTIEYGCICGISSPTPGINTGDQITAFGDGRTIFGSVGKGGRLKYVYSNRDAPVFSAKEVEMRCEGMARETFWKDVTFGDVWDRPPHTGQGANCAMEDAAALSNILHDRLRRKKEGKLRKPSDEEMDAFLRLFASNRIRRMANVYSDARLLMRLQAREGLANKILSRNIFPYLGDVPSEKTSAVVADGVALEFVPDPRLSELRWLQLKNQRRVSAAYGAFCLYPVGSTWLCVS</sequence>
<dbReference type="PANTHER" id="PTHR47356:SF2">
    <property type="entry name" value="FAD-BINDING DOMAIN-CONTAINING PROTEIN-RELATED"/>
    <property type="match status" value="1"/>
</dbReference>
<dbReference type="EMBL" id="JBFXLS010000010">
    <property type="protein sequence ID" value="KAL2831203.1"/>
    <property type="molecule type" value="Genomic_DNA"/>
</dbReference>
<organism evidence="6 7">
    <name type="scientific">Aspergillus cavernicola</name>
    <dbReference type="NCBI Taxonomy" id="176166"/>
    <lineage>
        <taxon>Eukaryota</taxon>
        <taxon>Fungi</taxon>
        <taxon>Dikarya</taxon>
        <taxon>Ascomycota</taxon>
        <taxon>Pezizomycotina</taxon>
        <taxon>Eurotiomycetes</taxon>
        <taxon>Eurotiomycetidae</taxon>
        <taxon>Eurotiales</taxon>
        <taxon>Aspergillaceae</taxon>
        <taxon>Aspergillus</taxon>
        <taxon>Aspergillus subgen. Nidulantes</taxon>
    </lineage>
</organism>
<comment type="similarity">
    <text evidence="1">Belongs to the paxM FAD-dependent monooxygenase family.</text>
</comment>
<accession>A0ABR4ITW1</accession>
<keyword evidence="2" id="KW-0285">Flavoprotein</keyword>
<feature type="domain" description="FAD-binding" evidence="5">
    <location>
        <begin position="19"/>
        <end position="164"/>
    </location>
</feature>
<dbReference type="SUPFAM" id="SSF51905">
    <property type="entry name" value="FAD/NAD(P)-binding domain"/>
    <property type="match status" value="1"/>
</dbReference>
<keyword evidence="7" id="KW-1185">Reference proteome</keyword>
<dbReference type="InterPro" id="IPR050562">
    <property type="entry name" value="FAD_mOase_fung"/>
</dbReference>
<protein>
    <recommendedName>
        <fullName evidence="5">FAD-binding domain-containing protein</fullName>
    </recommendedName>
</protein>
<evidence type="ECO:0000256" key="3">
    <source>
        <dbReference type="ARBA" id="ARBA00022827"/>
    </source>
</evidence>
<evidence type="ECO:0000256" key="2">
    <source>
        <dbReference type="ARBA" id="ARBA00022630"/>
    </source>
</evidence>
<gene>
    <name evidence="6" type="ORF">BDW59DRAFT_169903</name>
</gene>
<dbReference type="InterPro" id="IPR036188">
    <property type="entry name" value="FAD/NAD-bd_sf"/>
</dbReference>
<dbReference type="PANTHER" id="PTHR47356">
    <property type="entry name" value="FAD-DEPENDENT MONOOXYGENASE ASQG-RELATED"/>
    <property type="match status" value="1"/>
</dbReference>
<dbReference type="Proteomes" id="UP001610335">
    <property type="component" value="Unassembled WGS sequence"/>
</dbReference>